<keyword evidence="5" id="KW-0998">Cell outer membrane</keyword>
<evidence type="ECO:0000256" key="3">
    <source>
        <dbReference type="ARBA" id="ARBA00022692"/>
    </source>
</evidence>
<dbReference type="AlphaFoldDB" id="A0A1H7X5R2"/>
<comment type="subcellular location">
    <subcellularLocation>
        <location evidence="1">Cell outer membrane</location>
    </subcellularLocation>
</comment>
<dbReference type="Proteomes" id="UP000199450">
    <property type="component" value="Unassembled WGS sequence"/>
</dbReference>
<dbReference type="GO" id="GO:0015288">
    <property type="term" value="F:porin activity"/>
    <property type="evidence" value="ECO:0007669"/>
    <property type="project" value="TreeGrafter"/>
</dbReference>
<gene>
    <name evidence="6" type="ORF">SAMN05421856_102231</name>
</gene>
<dbReference type="SUPFAM" id="SSF56954">
    <property type="entry name" value="Outer membrane efflux proteins (OEP)"/>
    <property type="match status" value="1"/>
</dbReference>
<keyword evidence="4" id="KW-0472">Membrane</keyword>
<dbReference type="EMBL" id="FOBV01000002">
    <property type="protein sequence ID" value="SEM29180.1"/>
    <property type="molecule type" value="Genomic_DNA"/>
</dbReference>
<organism evidence="6 7">
    <name type="scientific">Chryseobacterium taichungense</name>
    <dbReference type="NCBI Taxonomy" id="295069"/>
    <lineage>
        <taxon>Bacteria</taxon>
        <taxon>Pseudomonadati</taxon>
        <taxon>Bacteroidota</taxon>
        <taxon>Flavobacteriia</taxon>
        <taxon>Flavobacteriales</taxon>
        <taxon>Weeksellaceae</taxon>
        <taxon>Chryseobacterium group</taxon>
        <taxon>Chryseobacterium</taxon>
    </lineage>
</organism>
<dbReference type="PANTHER" id="PTHR30026">
    <property type="entry name" value="OUTER MEMBRANE PROTEIN TOLC"/>
    <property type="match status" value="1"/>
</dbReference>
<keyword evidence="7" id="KW-1185">Reference proteome</keyword>
<dbReference type="GO" id="GO:1990281">
    <property type="term" value="C:efflux pump complex"/>
    <property type="evidence" value="ECO:0007669"/>
    <property type="project" value="TreeGrafter"/>
</dbReference>
<protein>
    <submittedName>
        <fullName evidence="6">Outer membrane protein TolC</fullName>
    </submittedName>
</protein>
<evidence type="ECO:0000256" key="1">
    <source>
        <dbReference type="ARBA" id="ARBA00004442"/>
    </source>
</evidence>
<evidence type="ECO:0000256" key="4">
    <source>
        <dbReference type="ARBA" id="ARBA00023136"/>
    </source>
</evidence>
<keyword evidence="2" id="KW-1134">Transmembrane beta strand</keyword>
<dbReference type="STRING" id="295069.SAMN05421856_102231"/>
<evidence type="ECO:0000256" key="5">
    <source>
        <dbReference type="ARBA" id="ARBA00023237"/>
    </source>
</evidence>
<dbReference type="GO" id="GO:0009279">
    <property type="term" value="C:cell outer membrane"/>
    <property type="evidence" value="ECO:0007669"/>
    <property type="project" value="UniProtKB-SubCell"/>
</dbReference>
<sequence>MSMNIKKTSVPLFLMLSAKIFCQQFSLRYCIEKAKQNNTVVKLAGQSLETRQKLFKATQNNGLPKLDLLAGYNYIGEPLRVNLQQVKDGIVEGSANQAVYSANTVYQQVTGNQLSQQVQDVIYQTSKDIISAVYPNYNPEITKQSYFLAGLVVRQPIYLGGKLKSSRKLSEEQLKSGEANLQSSKDITAYNIALQYIQIMYLNSMIEKQKNSLESLQKNEAYADNLLKAEIIPPYQKNWADIARAHGETNLKSLVMEKENALFTLKDLMGISLDEPVEINEKLNESTEIPPFISSENNADIKLLQSKKAEAETGLDITKSLSRPNLFAIGNLQFFRKDLPVITPPWLIGLELQWTLFDPERRSRNLASESLVKEADLLIEQKQKSVNLATKIAENKLVSLKEQSETFDASRKQAYNTTEMVRKRMENSLSSVKDVNDALQLQYETEKLYYTSLVAYQTALATYFYVTGNPENITNYIP</sequence>
<name>A0A1H7X5R2_9FLAO</name>
<dbReference type="OrthoDB" id="1674454at2"/>
<dbReference type="Gene3D" id="1.20.1600.10">
    <property type="entry name" value="Outer membrane efflux proteins (OEP)"/>
    <property type="match status" value="1"/>
</dbReference>
<evidence type="ECO:0000313" key="6">
    <source>
        <dbReference type="EMBL" id="SEM29180.1"/>
    </source>
</evidence>
<dbReference type="InterPro" id="IPR051906">
    <property type="entry name" value="TolC-like"/>
</dbReference>
<reference evidence="7" key="1">
    <citation type="submission" date="2016-10" db="EMBL/GenBank/DDBJ databases">
        <authorList>
            <person name="Varghese N."/>
            <person name="Submissions S."/>
        </authorList>
    </citation>
    <scope>NUCLEOTIDE SEQUENCE [LARGE SCALE GENOMIC DNA]</scope>
    <source>
        <strain evidence="7">DSM 17453</strain>
    </source>
</reference>
<evidence type="ECO:0000313" key="7">
    <source>
        <dbReference type="Proteomes" id="UP000199450"/>
    </source>
</evidence>
<accession>A0A1H7X5R2</accession>
<keyword evidence="3" id="KW-0812">Transmembrane</keyword>
<dbReference type="PANTHER" id="PTHR30026:SF20">
    <property type="entry name" value="OUTER MEMBRANE PROTEIN TOLC"/>
    <property type="match status" value="1"/>
</dbReference>
<dbReference type="GO" id="GO:0015562">
    <property type="term" value="F:efflux transmembrane transporter activity"/>
    <property type="evidence" value="ECO:0007669"/>
    <property type="project" value="InterPro"/>
</dbReference>
<evidence type="ECO:0000256" key="2">
    <source>
        <dbReference type="ARBA" id="ARBA00022452"/>
    </source>
</evidence>
<proteinExistence type="predicted"/>